<keyword evidence="2" id="KW-1185">Reference proteome</keyword>
<sequence length="446" mass="51176">MADSQATIALLRELNSKLTFEIAELRKKYCTPYKREYRTQIQGFEIGSKIENISDNTFNSDIYQEPNIQYPEPLIHKEKRSREYFSNDTYPQNSIPDISNDLLLQRNQISSSVPMLTLAQLFDKATVAEYSAICANQKEILCWCYYGKEFIIQYKDILKNSNGKIGEKKAKGIVYDKMLEQLSIVRKKRSEGTSFHLTQILTRENSESYSSIDNSSNEPLETEVNIPTESQVFDSEPSQENDQYSKQLPKTFPEASVPTIPSIPSSYNSNSIDMINEDVKSLLETEQYPNLYREGSDGNDDYYGIANESLCPLCKLYHDDDNGIGGRYEVGSYYIKCEQRGIGIEVKANKTLAPEYLEWEAKLTELPEVHILPINKNASLNSRLPISILPDDPEERRNLVIYTTLEQFNNLSLKYSNKYGDYYDYSGICPACNEEHQEDNVEGRWG</sequence>
<gene>
    <name evidence="1" type="ORF">C2G38_2165406</name>
</gene>
<dbReference type="AlphaFoldDB" id="A0A397W065"/>
<dbReference type="OrthoDB" id="2432162at2759"/>
<accession>A0A397W065</accession>
<proteinExistence type="predicted"/>
<protein>
    <submittedName>
        <fullName evidence="1">Uncharacterized protein</fullName>
    </submittedName>
</protein>
<comment type="caution">
    <text evidence="1">The sequence shown here is derived from an EMBL/GenBank/DDBJ whole genome shotgun (WGS) entry which is preliminary data.</text>
</comment>
<organism evidence="1 2">
    <name type="scientific">Gigaspora rosea</name>
    <dbReference type="NCBI Taxonomy" id="44941"/>
    <lineage>
        <taxon>Eukaryota</taxon>
        <taxon>Fungi</taxon>
        <taxon>Fungi incertae sedis</taxon>
        <taxon>Mucoromycota</taxon>
        <taxon>Glomeromycotina</taxon>
        <taxon>Glomeromycetes</taxon>
        <taxon>Diversisporales</taxon>
        <taxon>Gigasporaceae</taxon>
        <taxon>Gigaspora</taxon>
    </lineage>
</organism>
<reference evidence="1 2" key="1">
    <citation type="submission" date="2018-06" db="EMBL/GenBank/DDBJ databases">
        <title>Comparative genomics reveals the genomic features of Rhizophagus irregularis, R. cerebriforme, R. diaphanum and Gigaspora rosea, and their symbiotic lifestyle signature.</title>
        <authorList>
            <person name="Morin E."/>
            <person name="San Clemente H."/>
            <person name="Chen E.C.H."/>
            <person name="De La Providencia I."/>
            <person name="Hainaut M."/>
            <person name="Kuo A."/>
            <person name="Kohler A."/>
            <person name="Murat C."/>
            <person name="Tang N."/>
            <person name="Roy S."/>
            <person name="Loubradou J."/>
            <person name="Henrissat B."/>
            <person name="Grigoriev I.V."/>
            <person name="Corradi N."/>
            <person name="Roux C."/>
            <person name="Martin F.M."/>
        </authorList>
    </citation>
    <scope>NUCLEOTIDE SEQUENCE [LARGE SCALE GENOMIC DNA]</scope>
    <source>
        <strain evidence="1 2">DAOM 194757</strain>
    </source>
</reference>
<evidence type="ECO:0000313" key="1">
    <source>
        <dbReference type="EMBL" id="RIB25673.1"/>
    </source>
</evidence>
<evidence type="ECO:0000313" key="2">
    <source>
        <dbReference type="Proteomes" id="UP000266673"/>
    </source>
</evidence>
<dbReference type="EMBL" id="QKWP01000166">
    <property type="protein sequence ID" value="RIB25673.1"/>
    <property type="molecule type" value="Genomic_DNA"/>
</dbReference>
<dbReference type="Proteomes" id="UP000266673">
    <property type="component" value="Unassembled WGS sequence"/>
</dbReference>
<name>A0A397W065_9GLOM</name>